<evidence type="ECO:0000313" key="2">
    <source>
        <dbReference type="Proteomes" id="UP000299102"/>
    </source>
</evidence>
<gene>
    <name evidence="1" type="ORF">EVAR_985_1</name>
</gene>
<comment type="caution">
    <text evidence="1">The sequence shown here is derived from an EMBL/GenBank/DDBJ whole genome shotgun (WGS) entry which is preliminary data.</text>
</comment>
<accession>A0A4C1SEA8</accession>
<reference evidence="1 2" key="1">
    <citation type="journal article" date="2019" name="Commun. Biol.">
        <title>The bagworm genome reveals a unique fibroin gene that provides high tensile strength.</title>
        <authorList>
            <person name="Kono N."/>
            <person name="Nakamura H."/>
            <person name="Ohtoshi R."/>
            <person name="Tomita M."/>
            <person name="Numata K."/>
            <person name="Arakawa K."/>
        </authorList>
    </citation>
    <scope>NUCLEOTIDE SEQUENCE [LARGE SCALE GENOMIC DNA]</scope>
</reference>
<protein>
    <submittedName>
        <fullName evidence="1">Uncharacterized protein</fullName>
    </submittedName>
</protein>
<keyword evidence="2" id="KW-1185">Reference proteome</keyword>
<sequence length="143" mass="16110">MVGIEPGGGAVLRRTWLRHVNGQDQTFQWPIPPPSPDSLIHHLPSISIRYFNSYPSRLELVTAPRLQVSMGGRYDLLYRGSHIHLSLDLLSRKTVLIIQENSSFPKRIRVGHPSCSGECTRTFILSAGGKKAKQQRHIVLYCP</sequence>
<name>A0A4C1SEA8_EUMVA</name>
<dbReference type="AlphaFoldDB" id="A0A4C1SEA8"/>
<organism evidence="1 2">
    <name type="scientific">Eumeta variegata</name>
    <name type="common">Bagworm moth</name>
    <name type="synonym">Eumeta japonica</name>
    <dbReference type="NCBI Taxonomy" id="151549"/>
    <lineage>
        <taxon>Eukaryota</taxon>
        <taxon>Metazoa</taxon>
        <taxon>Ecdysozoa</taxon>
        <taxon>Arthropoda</taxon>
        <taxon>Hexapoda</taxon>
        <taxon>Insecta</taxon>
        <taxon>Pterygota</taxon>
        <taxon>Neoptera</taxon>
        <taxon>Endopterygota</taxon>
        <taxon>Lepidoptera</taxon>
        <taxon>Glossata</taxon>
        <taxon>Ditrysia</taxon>
        <taxon>Tineoidea</taxon>
        <taxon>Psychidae</taxon>
        <taxon>Oiketicinae</taxon>
        <taxon>Eumeta</taxon>
    </lineage>
</organism>
<proteinExistence type="predicted"/>
<evidence type="ECO:0000313" key="1">
    <source>
        <dbReference type="EMBL" id="GBP00442.1"/>
    </source>
</evidence>
<dbReference type="Proteomes" id="UP000299102">
    <property type="component" value="Unassembled WGS sequence"/>
</dbReference>
<dbReference type="EMBL" id="BGZK01000005">
    <property type="protein sequence ID" value="GBP00442.1"/>
    <property type="molecule type" value="Genomic_DNA"/>
</dbReference>